<keyword evidence="2" id="KW-0687">Ribonucleoprotein</keyword>
<geneLocation type="plastid" evidence="2"/>
<accession>A0A679CAH7</accession>
<sequence>MTHNTSNLVSYETTCLLKSNVTEEFLLSTIEQHKHTLNREGAKNIVVQNKGQLHLKYPINKILDSIRIQINYDANGKVVRVLEHSLKVDESVLRFLTIRTSSRMCTS</sequence>
<dbReference type="GO" id="GO:0070181">
    <property type="term" value="F:small ribosomal subunit rRNA binding"/>
    <property type="evidence" value="ECO:0007669"/>
    <property type="project" value="TreeGrafter"/>
</dbReference>
<dbReference type="HAMAP" id="MF_00360">
    <property type="entry name" value="Ribosomal_bS6"/>
    <property type="match status" value="1"/>
</dbReference>
<proteinExistence type="inferred from homology"/>
<evidence type="ECO:0000256" key="1">
    <source>
        <dbReference type="ARBA" id="ARBA00009512"/>
    </source>
</evidence>
<dbReference type="AlphaFoldDB" id="A0A679CAH7"/>
<dbReference type="InterPro" id="IPR035980">
    <property type="entry name" value="Ribosomal_bS6_sf"/>
</dbReference>
<dbReference type="InterPro" id="IPR000529">
    <property type="entry name" value="Ribosomal_bS6"/>
</dbReference>
<dbReference type="InterPro" id="IPR020814">
    <property type="entry name" value="Ribosomal_S6_plastid/chlpt"/>
</dbReference>
<keyword evidence="2" id="KW-0689">Ribosomal protein</keyword>
<dbReference type="GO" id="GO:0005737">
    <property type="term" value="C:cytoplasm"/>
    <property type="evidence" value="ECO:0007669"/>
    <property type="project" value="UniProtKB-ARBA"/>
</dbReference>
<dbReference type="GO" id="GO:0005840">
    <property type="term" value="C:ribosome"/>
    <property type="evidence" value="ECO:0007669"/>
    <property type="project" value="UniProtKB-KW"/>
</dbReference>
<dbReference type="PANTHER" id="PTHR21011:SF1">
    <property type="entry name" value="SMALL RIBOSOMAL SUBUNIT PROTEIN BS6M"/>
    <property type="match status" value="1"/>
</dbReference>
<protein>
    <submittedName>
        <fullName evidence="2">Ribosomal protein S6</fullName>
    </submittedName>
</protein>
<gene>
    <name evidence="2" type="primary">rps6</name>
    <name evidence="2" type="ORF">CryM1634B_p086</name>
</gene>
<reference evidence="2" key="1">
    <citation type="journal article" date="2020" name="Genome Biol. Evol.">
        <title>Comparative plastid genomics of Cryptomonas species reveals fine-scale genomic responses to loss of photosynthesis.</title>
        <authorList>
            <person name="Tanifuji G."/>
            <person name="Kamikawa R."/>
            <person name="Moore C.E."/>
            <person name="Mills T."/>
            <person name="Onodera N.T."/>
            <person name="Kashiyama Y."/>
            <person name="Archibald J.M."/>
            <person name="Inagaki Y."/>
            <person name="Hashimoto T."/>
        </authorList>
    </citation>
    <scope>NUCLEOTIDE SEQUENCE</scope>
    <source>
        <strain evidence="2">CCAC 1634 B</strain>
    </source>
</reference>
<comment type="similarity">
    <text evidence="1">Belongs to the bacterial ribosomal protein bS6 family.</text>
</comment>
<dbReference type="InterPro" id="IPR014717">
    <property type="entry name" value="Transl_elong_EF1B/ribsomal_bS6"/>
</dbReference>
<dbReference type="GO" id="GO:0006412">
    <property type="term" value="P:translation"/>
    <property type="evidence" value="ECO:0007669"/>
    <property type="project" value="InterPro"/>
</dbReference>
<name>A0A679CAH7_9CRYP</name>
<dbReference type="Pfam" id="PF01250">
    <property type="entry name" value="Ribosomal_S6"/>
    <property type="match status" value="1"/>
</dbReference>
<evidence type="ECO:0000313" key="2">
    <source>
        <dbReference type="EMBL" id="BBK20503.1"/>
    </source>
</evidence>
<organism evidence="2">
    <name type="scientific">Cryptomonas sp. CCAC 1634B</name>
    <dbReference type="NCBI Taxonomy" id="2051848"/>
    <lineage>
        <taxon>Eukaryota</taxon>
        <taxon>Cryptophyceae</taxon>
        <taxon>Cryptomonadales</taxon>
        <taxon>Cryptomonadaceae</taxon>
        <taxon>Cryptomonas</taxon>
    </lineage>
</organism>
<dbReference type="GO" id="GO:0003735">
    <property type="term" value="F:structural constituent of ribosome"/>
    <property type="evidence" value="ECO:0007669"/>
    <property type="project" value="InterPro"/>
</dbReference>
<dbReference type="EMBL" id="LC484193">
    <property type="protein sequence ID" value="BBK20503.1"/>
    <property type="molecule type" value="Genomic_DNA"/>
</dbReference>
<dbReference type="Gene3D" id="3.30.70.60">
    <property type="match status" value="1"/>
</dbReference>
<dbReference type="PANTHER" id="PTHR21011">
    <property type="entry name" value="MITOCHONDRIAL 28S RIBOSOMAL PROTEIN S6"/>
    <property type="match status" value="1"/>
</dbReference>
<dbReference type="NCBIfam" id="TIGR00166">
    <property type="entry name" value="S6"/>
    <property type="match status" value="1"/>
</dbReference>
<keyword evidence="2" id="KW-0934">Plastid</keyword>
<dbReference type="SUPFAM" id="SSF54995">
    <property type="entry name" value="Ribosomal protein S6"/>
    <property type="match status" value="1"/>
</dbReference>